<feature type="signal peptide" evidence="1">
    <location>
        <begin position="1"/>
        <end position="28"/>
    </location>
</feature>
<dbReference type="Proteomes" id="UP001164929">
    <property type="component" value="Chromosome 17"/>
</dbReference>
<reference evidence="2" key="1">
    <citation type="journal article" date="2023" name="Mol. Ecol. Resour.">
        <title>Chromosome-level genome assembly of a triploid poplar Populus alba 'Berolinensis'.</title>
        <authorList>
            <person name="Chen S."/>
            <person name="Yu Y."/>
            <person name="Wang X."/>
            <person name="Wang S."/>
            <person name="Zhang T."/>
            <person name="Zhou Y."/>
            <person name="He R."/>
            <person name="Meng N."/>
            <person name="Wang Y."/>
            <person name="Liu W."/>
            <person name="Liu Z."/>
            <person name="Liu J."/>
            <person name="Guo Q."/>
            <person name="Huang H."/>
            <person name="Sederoff R.R."/>
            <person name="Wang G."/>
            <person name="Qu G."/>
            <person name="Chen S."/>
        </authorList>
    </citation>
    <scope>NUCLEOTIDE SEQUENCE</scope>
    <source>
        <strain evidence="2">SC-2020</strain>
    </source>
</reference>
<proteinExistence type="predicted"/>
<keyword evidence="3" id="KW-1185">Reference proteome</keyword>
<evidence type="ECO:0000313" key="2">
    <source>
        <dbReference type="EMBL" id="KAJ6960733.1"/>
    </source>
</evidence>
<protein>
    <submittedName>
        <fullName evidence="2">Uncharacterized protein</fullName>
    </submittedName>
</protein>
<dbReference type="EMBL" id="JAQIZT010000017">
    <property type="protein sequence ID" value="KAJ6960733.1"/>
    <property type="molecule type" value="Genomic_DNA"/>
</dbReference>
<dbReference type="AlphaFoldDB" id="A0AAD6PTM8"/>
<sequence>MEMLSKKAGLLLVVAFLFVAICGHSASAMRPFPLSDPITGNGEQVSFWHCTLVGSLSLKNQFPILFVVAAFRDSRIPEMGYWNGDIWN</sequence>
<organism evidence="2 3">
    <name type="scientific">Populus alba x Populus x berolinensis</name>
    <dbReference type="NCBI Taxonomy" id="444605"/>
    <lineage>
        <taxon>Eukaryota</taxon>
        <taxon>Viridiplantae</taxon>
        <taxon>Streptophyta</taxon>
        <taxon>Embryophyta</taxon>
        <taxon>Tracheophyta</taxon>
        <taxon>Spermatophyta</taxon>
        <taxon>Magnoliopsida</taxon>
        <taxon>eudicotyledons</taxon>
        <taxon>Gunneridae</taxon>
        <taxon>Pentapetalae</taxon>
        <taxon>rosids</taxon>
        <taxon>fabids</taxon>
        <taxon>Malpighiales</taxon>
        <taxon>Salicaceae</taxon>
        <taxon>Saliceae</taxon>
        <taxon>Populus</taxon>
    </lineage>
</organism>
<accession>A0AAD6PTM8</accession>
<evidence type="ECO:0000313" key="3">
    <source>
        <dbReference type="Proteomes" id="UP001164929"/>
    </source>
</evidence>
<gene>
    <name evidence="2" type="ORF">NC653_038680</name>
</gene>
<comment type="caution">
    <text evidence="2">The sequence shown here is derived from an EMBL/GenBank/DDBJ whole genome shotgun (WGS) entry which is preliminary data.</text>
</comment>
<evidence type="ECO:0000256" key="1">
    <source>
        <dbReference type="SAM" id="SignalP"/>
    </source>
</evidence>
<name>A0AAD6PTM8_9ROSI</name>
<keyword evidence="1" id="KW-0732">Signal</keyword>
<feature type="chain" id="PRO_5041951088" evidence="1">
    <location>
        <begin position="29"/>
        <end position="88"/>
    </location>
</feature>